<gene>
    <name evidence="1" type="ORF">CR513_61663</name>
</gene>
<organism evidence="1 2">
    <name type="scientific">Mucuna pruriens</name>
    <name type="common">Velvet bean</name>
    <name type="synonym">Dolichos pruriens</name>
    <dbReference type="NCBI Taxonomy" id="157652"/>
    <lineage>
        <taxon>Eukaryota</taxon>
        <taxon>Viridiplantae</taxon>
        <taxon>Streptophyta</taxon>
        <taxon>Embryophyta</taxon>
        <taxon>Tracheophyta</taxon>
        <taxon>Spermatophyta</taxon>
        <taxon>Magnoliopsida</taxon>
        <taxon>eudicotyledons</taxon>
        <taxon>Gunneridae</taxon>
        <taxon>Pentapetalae</taxon>
        <taxon>rosids</taxon>
        <taxon>fabids</taxon>
        <taxon>Fabales</taxon>
        <taxon>Fabaceae</taxon>
        <taxon>Papilionoideae</taxon>
        <taxon>50 kb inversion clade</taxon>
        <taxon>NPAAA clade</taxon>
        <taxon>indigoferoid/millettioid clade</taxon>
        <taxon>Phaseoleae</taxon>
        <taxon>Mucuna</taxon>
    </lineage>
</organism>
<comment type="caution">
    <text evidence="1">The sequence shown here is derived from an EMBL/GenBank/DDBJ whole genome shotgun (WGS) entry which is preliminary data.</text>
</comment>
<dbReference type="OrthoDB" id="2431547at2759"/>
<name>A0A371E2H9_MUCPR</name>
<proteinExistence type="predicted"/>
<dbReference type="SUPFAM" id="SSF56672">
    <property type="entry name" value="DNA/RNA polymerases"/>
    <property type="match status" value="1"/>
</dbReference>
<dbReference type="Gene3D" id="3.30.70.270">
    <property type="match status" value="1"/>
</dbReference>
<accession>A0A371E2H9</accession>
<evidence type="ECO:0000313" key="1">
    <source>
        <dbReference type="EMBL" id="RDX60213.1"/>
    </source>
</evidence>
<dbReference type="Proteomes" id="UP000257109">
    <property type="component" value="Unassembled WGS sequence"/>
</dbReference>
<dbReference type="InterPro" id="IPR043128">
    <property type="entry name" value="Rev_trsase/Diguanyl_cyclase"/>
</dbReference>
<keyword evidence="2" id="KW-1185">Reference proteome</keyword>
<dbReference type="AlphaFoldDB" id="A0A371E2H9"/>
<protein>
    <submittedName>
        <fullName evidence="1">Uncharacterized protein</fullName>
    </submittedName>
</protein>
<evidence type="ECO:0000313" key="2">
    <source>
        <dbReference type="Proteomes" id="UP000257109"/>
    </source>
</evidence>
<dbReference type="InterPro" id="IPR043502">
    <property type="entry name" value="DNA/RNA_pol_sf"/>
</dbReference>
<feature type="non-terminal residue" evidence="1">
    <location>
        <position position="1"/>
    </location>
</feature>
<reference evidence="1" key="1">
    <citation type="submission" date="2018-05" db="EMBL/GenBank/DDBJ databases">
        <title>Draft genome of Mucuna pruriens seed.</title>
        <authorList>
            <person name="Nnadi N.E."/>
            <person name="Vos R."/>
            <person name="Hasami M.H."/>
            <person name="Devisetty U.K."/>
            <person name="Aguiy J.C."/>
        </authorList>
    </citation>
    <scope>NUCLEOTIDE SEQUENCE [LARGE SCALE GENOMIC DNA]</scope>
    <source>
        <strain evidence="1">JCA_2017</strain>
    </source>
</reference>
<sequence>MTCRVIWANECPKYIHETHEPCYKESHWTCVVVYFDDILVYSTCLDDHDESLYVNLEKCTFCTQKVIFMEFVIGLKGVQVDKEKVKVIQS</sequence>
<dbReference type="EMBL" id="QJKJ01017032">
    <property type="protein sequence ID" value="RDX60213.1"/>
    <property type="molecule type" value="Genomic_DNA"/>
</dbReference>